<evidence type="ECO:0000313" key="2">
    <source>
        <dbReference type="Proteomes" id="UP000192468"/>
    </source>
</evidence>
<name>A0A1W1XS79_9CLOT</name>
<dbReference type="Pfam" id="PF10903">
    <property type="entry name" value="DUF2691"/>
    <property type="match status" value="1"/>
</dbReference>
<dbReference type="Proteomes" id="UP000192468">
    <property type="component" value="Unassembled WGS sequence"/>
</dbReference>
<dbReference type="OrthoDB" id="2625810at2"/>
<dbReference type="InterPro" id="IPR020216">
    <property type="entry name" value="Uncharacterised_YncE"/>
</dbReference>
<protein>
    <submittedName>
        <fullName evidence="1">Uncharacterized protein</fullName>
    </submittedName>
</protein>
<sequence>MIGLDIRVKNEYSNYLYKIFNGIDFLNYVWQINTDDFLYLDDGNKKEDFFKSNVLSVGEFFKSISRDSYYMIFTDIKAYHIGNDCSEIKTFKDFLESNCELALLCTDSTFIEFYCKDKDILEKVYNNCMNNSFEHVKYVTIEEALERNLIAWEVRWISYSSNL</sequence>
<reference evidence="1 2" key="1">
    <citation type="submission" date="2017-04" db="EMBL/GenBank/DDBJ databases">
        <authorList>
            <person name="Afonso C.L."/>
            <person name="Miller P.J."/>
            <person name="Scott M.A."/>
            <person name="Spackman E."/>
            <person name="Goraichik I."/>
            <person name="Dimitrov K.M."/>
            <person name="Suarez D.L."/>
            <person name="Swayne D.E."/>
        </authorList>
    </citation>
    <scope>NUCLEOTIDE SEQUENCE [LARGE SCALE GENOMIC DNA]</scope>
    <source>
        <strain evidence="1 2">DSM 12555</strain>
    </source>
</reference>
<dbReference type="AlphaFoldDB" id="A0A1W1XS79"/>
<organism evidence="1 2">
    <name type="scientific">Clostridium acidisoli DSM 12555</name>
    <dbReference type="NCBI Taxonomy" id="1121291"/>
    <lineage>
        <taxon>Bacteria</taxon>
        <taxon>Bacillati</taxon>
        <taxon>Bacillota</taxon>
        <taxon>Clostridia</taxon>
        <taxon>Eubacteriales</taxon>
        <taxon>Clostridiaceae</taxon>
        <taxon>Clostridium</taxon>
    </lineage>
</organism>
<keyword evidence="2" id="KW-1185">Reference proteome</keyword>
<gene>
    <name evidence="1" type="ORF">SAMN02745134_02926</name>
</gene>
<evidence type="ECO:0000313" key="1">
    <source>
        <dbReference type="EMBL" id="SMC26747.1"/>
    </source>
</evidence>
<proteinExistence type="predicted"/>
<dbReference type="RefSeq" id="WP_084116724.1">
    <property type="nucleotide sequence ID" value="NZ_FWXH01000014.1"/>
</dbReference>
<accession>A0A1W1XS79</accession>
<dbReference type="STRING" id="1121291.SAMN02745134_02926"/>
<dbReference type="EMBL" id="FWXH01000014">
    <property type="protein sequence ID" value="SMC26747.1"/>
    <property type="molecule type" value="Genomic_DNA"/>
</dbReference>